<dbReference type="InterPro" id="IPR000209">
    <property type="entry name" value="Peptidase_S8/S53_dom"/>
</dbReference>
<organism evidence="13 14">
    <name type="scientific">Micromonospora pisi</name>
    <dbReference type="NCBI Taxonomy" id="589240"/>
    <lineage>
        <taxon>Bacteria</taxon>
        <taxon>Bacillati</taxon>
        <taxon>Actinomycetota</taxon>
        <taxon>Actinomycetes</taxon>
        <taxon>Micromonosporales</taxon>
        <taxon>Micromonosporaceae</taxon>
        <taxon>Micromonospora</taxon>
    </lineage>
</organism>
<evidence type="ECO:0000256" key="9">
    <source>
        <dbReference type="ARBA" id="ARBA00023136"/>
    </source>
</evidence>
<dbReference type="InterPro" id="IPR023834">
    <property type="entry name" value="T7SS_pept_S8A_mycosin"/>
</dbReference>
<keyword evidence="7 10" id="KW-0720">Serine protease</keyword>
<accession>A0A495JLY1</accession>
<evidence type="ECO:0000256" key="8">
    <source>
        <dbReference type="ARBA" id="ARBA00022989"/>
    </source>
</evidence>
<dbReference type="Pfam" id="PF00082">
    <property type="entry name" value="Peptidase_S8"/>
    <property type="match status" value="1"/>
</dbReference>
<feature type="active site" description="Charge relay system" evidence="10">
    <location>
        <position position="262"/>
    </location>
</feature>
<feature type="active site" description="Charge relay system" evidence="10">
    <location>
        <position position="101"/>
    </location>
</feature>
<evidence type="ECO:0000256" key="1">
    <source>
        <dbReference type="ARBA" id="ARBA00004162"/>
    </source>
</evidence>
<dbReference type="EMBL" id="RBKT01000001">
    <property type="protein sequence ID" value="RKR89923.1"/>
    <property type="molecule type" value="Genomic_DNA"/>
</dbReference>
<dbReference type="PANTHER" id="PTHR43806:SF11">
    <property type="entry name" value="CEREVISIN-RELATED"/>
    <property type="match status" value="1"/>
</dbReference>
<dbReference type="InterPro" id="IPR050131">
    <property type="entry name" value="Peptidase_S8_subtilisin-like"/>
</dbReference>
<feature type="active site" description="Charge relay system" evidence="10">
    <location>
        <position position="67"/>
    </location>
</feature>
<proteinExistence type="inferred from homology"/>
<evidence type="ECO:0000313" key="13">
    <source>
        <dbReference type="EMBL" id="RKR89923.1"/>
    </source>
</evidence>
<dbReference type="SUPFAM" id="SSF52743">
    <property type="entry name" value="Subtilisin-like"/>
    <property type="match status" value="1"/>
</dbReference>
<evidence type="ECO:0000259" key="12">
    <source>
        <dbReference type="Pfam" id="PF00082"/>
    </source>
</evidence>
<evidence type="ECO:0000256" key="7">
    <source>
        <dbReference type="ARBA" id="ARBA00022825"/>
    </source>
</evidence>
<dbReference type="NCBIfam" id="TIGR03921">
    <property type="entry name" value="T7SS_mycosin"/>
    <property type="match status" value="1"/>
</dbReference>
<evidence type="ECO:0000256" key="5">
    <source>
        <dbReference type="ARBA" id="ARBA00022692"/>
    </source>
</evidence>
<keyword evidence="3" id="KW-1003">Cell membrane</keyword>
<reference evidence="13 14" key="1">
    <citation type="submission" date="2018-10" db="EMBL/GenBank/DDBJ databases">
        <title>Sequencing the genomes of 1000 actinobacteria strains.</title>
        <authorList>
            <person name="Klenk H.-P."/>
        </authorList>
    </citation>
    <scope>NUCLEOTIDE SEQUENCE [LARGE SCALE GENOMIC DNA]</scope>
    <source>
        <strain evidence="13 14">DSM 45175</strain>
    </source>
</reference>
<dbReference type="InterPro" id="IPR023827">
    <property type="entry name" value="Peptidase_S8_Asp-AS"/>
</dbReference>
<dbReference type="OrthoDB" id="5240330at2"/>
<comment type="subcellular location">
    <subcellularLocation>
        <location evidence="1">Cell membrane</location>
        <topology evidence="1">Single-pass membrane protein</topology>
    </subcellularLocation>
</comment>
<dbReference type="PRINTS" id="PR00723">
    <property type="entry name" value="SUBTILISIN"/>
</dbReference>
<keyword evidence="5 11" id="KW-0812">Transmembrane</keyword>
<keyword evidence="9 11" id="KW-0472">Membrane</keyword>
<comment type="caution">
    <text evidence="13">The sequence shown here is derived from an EMBL/GenBank/DDBJ whole genome shotgun (WGS) entry which is preliminary data.</text>
</comment>
<dbReference type="PANTHER" id="PTHR43806">
    <property type="entry name" value="PEPTIDASE S8"/>
    <property type="match status" value="1"/>
</dbReference>
<dbReference type="GO" id="GO:0004252">
    <property type="term" value="F:serine-type endopeptidase activity"/>
    <property type="evidence" value="ECO:0007669"/>
    <property type="project" value="UniProtKB-UniRule"/>
</dbReference>
<dbReference type="Gene3D" id="3.40.50.200">
    <property type="entry name" value="Peptidase S8/S53 domain"/>
    <property type="match status" value="1"/>
</dbReference>
<gene>
    <name evidence="13" type="ORF">BDK92_4283</name>
</gene>
<evidence type="ECO:0000256" key="6">
    <source>
        <dbReference type="ARBA" id="ARBA00022801"/>
    </source>
</evidence>
<keyword evidence="6 10" id="KW-0378">Hydrolase</keyword>
<dbReference type="PROSITE" id="PS51892">
    <property type="entry name" value="SUBTILASE"/>
    <property type="match status" value="1"/>
</dbReference>
<dbReference type="Proteomes" id="UP000277671">
    <property type="component" value="Unassembled WGS sequence"/>
</dbReference>
<dbReference type="AlphaFoldDB" id="A0A495JLY1"/>
<dbReference type="GO" id="GO:0005886">
    <property type="term" value="C:plasma membrane"/>
    <property type="evidence" value="ECO:0007669"/>
    <property type="project" value="UniProtKB-SubCell"/>
</dbReference>
<dbReference type="InterPro" id="IPR036852">
    <property type="entry name" value="Peptidase_S8/S53_dom_sf"/>
</dbReference>
<comment type="similarity">
    <text evidence="2 10">Belongs to the peptidase S8 family.</text>
</comment>
<evidence type="ECO:0000256" key="11">
    <source>
        <dbReference type="SAM" id="Phobius"/>
    </source>
</evidence>
<protein>
    <submittedName>
        <fullName evidence="13">Type VII secretion-associated serine protease mycosin</fullName>
    </submittedName>
</protein>
<dbReference type="PROSITE" id="PS00136">
    <property type="entry name" value="SUBTILASE_ASP"/>
    <property type="match status" value="1"/>
</dbReference>
<keyword evidence="8 11" id="KW-1133">Transmembrane helix</keyword>
<evidence type="ECO:0000313" key="14">
    <source>
        <dbReference type="Proteomes" id="UP000277671"/>
    </source>
</evidence>
<dbReference type="GO" id="GO:0006508">
    <property type="term" value="P:proteolysis"/>
    <property type="evidence" value="ECO:0007669"/>
    <property type="project" value="UniProtKB-KW"/>
</dbReference>
<feature type="domain" description="Peptidase S8/S53" evidence="12">
    <location>
        <begin position="58"/>
        <end position="310"/>
    </location>
</feature>
<keyword evidence="14" id="KW-1185">Reference proteome</keyword>
<name>A0A495JLY1_9ACTN</name>
<evidence type="ECO:0000256" key="10">
    <source>
        <dbReference type="PROSITE-ProRule" id="PRU01240"/>
    </source>
</evidence>
<evidence type="ECO:0000256" key="2">
    <source>
        <dbReference type="ARBA" id="ARBA00011073"/>
    </source>
</evidence>
<feature type="transmembrane region" description="Helical" evidence="11">
    <location>
        <begin position="351"/>
        <end position="376"/>
    </location>
</feature>
<evidence type="ECO:0000256" key="3">
    <source>
        <dbReference type="ARBA" id="ARBA00022475"/>
    </source>
</evidence>
<dbReference type="InterPro" id="IPR022398">
    <property type="entry name" value="Peptidase_S8_His-AS"/>
</dbReference>
<sequence length="386" mass="38933">MIGHRTGLRRAVVALAAVIPLGVVVGAPAPALADVPPLQKQWHLDALRIKEVHRVSTGAGVVVAVVDTGVYADHPDLAGQVLDGKRMIGTDDKGKVDERNHGTGVAGLIAARGGGAGHALGIAPGAKILPVTIATNTFAGSNMPDGIRYAVDHGAKVINLSNGGPTTSPDLDEAVRYAQSKDVVVVAAAGNTAQGDTGVLYPARLPGVIAVAATDRQGAAWSGSVRGEQIAIAAPGADVSTTAGRWPDLREGGYLTVEGGTSAATAVVSGAAALIRAKYPEASAAQVVDRLVKTAVDAGPPGRDSEYGFGRLDLVKALTTDLAPVDANPLGAMPAAEAADENTVEGSGFDFGPLVAVAGALVLLVFVVVLVVVVLVNRRGRGPAHH</sequence>
<dbReference type="InterPro" id="IPR015500">
    <property type="entry name" value="Peptidase_S8_subtilisin-rel"/>
</dbReference>
<dbReference type="RefSeq" id="WP_121158299.1">
    <property type="nucleotide sequence ID" value="NZ_RBKT01000001.1"/>
</dbReference>
<keyword evidence="4 10" id="KW-0645">Protease</keyword>
<evidence type="ECO:0000256" key="4">
    <source>
        <dbReference type="ARBA" id="ARBA00022670"/>
    </source>
</evidence>
<dbReference type="PROSITE" id="PS00137">
    <property type="entry name" value="SUBTILASE_HIS"/>
    <property type="match status" value="1"/>
</dbReference>